<accession>A0ACB8ZDX6</accession>
<dbReference type="EMBL" id="CM042043">
    <property type="protein sequence ID" value="KAI3695802.1"/>
    <property type="molecule type" value="Genomic_DNA"/>
</dbReference>
<reference evidence="2" key="1">
    <citation type="journal article" date="2022" name="Mol. Ecol. Resour.">
        <title>The genomes of chicory, endive, great burdock and yacon provide insights into Asteraceae palaeo-polyploidization history and plant inulin production.</title>
        <authorList>
            <person name="Fan W."/>
            <person name="Wang S."/>
            <person name="Wang H."/>
            <person name="Wang A."/>
            <person name="Jiang F."/>
            <person name="Liu H."/>
            <person name="Zhao H."/>
            <person name="Xu D."/>
            <person name="Zhang Y."/>
        </authorList>
    </citation>
    <scope>NUCLEOTIDE SEQUENCE [LARGE SCALE GENOMIC DNA]</scope>
    <source>
        <strain evidence="2">cv. Yunnan</strain>
    </source>
</reference>
<protein>
    <submittedName>
        <fullName evidence="1">Uncharacterized protein</fullName>
    </submittedName>
</protein>
<sequence>MWLHTESQHPNTINPQRFGQKYVSKELIFSKASKRAQGEVTSDMKTVIKSVIAELLSGCFQDFTDSISSCSDNDDIRLSASIAASTSVQSIATDEENIDSDSDDEPVQHEVNKLHYSSNYNNKLLFNISHQWIAPFQLKVVRLGSCKIEDRFPQWFQNQTELKELVLTNASISGPLPTWLHLLSSICVLDLSYNKLTGPLTNIPLMCHSKYEVDWKNSHVSMEFILGVLLLSSNRLSSVVLSPLGFQSSLRWLQLNDNNFKGEIPRDFQYFTNLIVWDLGENKISGDIPEWIGENITSLNALILHNNNFSGRIPHSLCKSRELRILDLAHNNLRGPIPHCFGEMDGMKVKSLYGFSLHFSGYVNISQVLKGVALDYTKTLKFITNMDLSSNKLVGEIPEALTALDALTLTDPSIYADNTYLCGAPLPKECSPHGNPTRKNKEEYANEPNKVWFYLDITCGFATGFWGIIGVLLFKKEWRHKLFMFCEVAMDKIYVAVTVRVLKTKRGCIDPLELK</sequence>
<organism evidence="1 2">
    <name type="scientific">Smallanthus sonchifolius</name>
    <dbReference type="NCBI Taxonomy" id="185202"/>
    <lineage>
        <taxon>Eukaryota</taxon>
        <taxon>Viridiplantae</taxon>
        <taxon>Streptophyta</taxon>
        <taxon>Embryophyta</taxon>
        <taxon>Tracheophyta</taxon>
        <taxon>Spermatophyta</taxon>
        <taxon>Magnoliopsida</taxon>
        <taxon>eudicotyledons</taxon>
        <taxon>Gunneridae</taxon>
        <taxon>Pentapetalae</taxon>
        <taxon>asterids</taxon>
        <taxon>campanulids</taxon>
        <taxon>Asterales</taxon>
        <taxon>Asteraceae</taxon>
        <taxon>Asteroideae</taxon>
        <taxon>Heliantheae alliance</taxon>
        <taxon>Millerieae</taxon>
        <taxon>Smallanthus</taxon>
    </lineage>
</organism>
<dbReference type="Proteomes" id="UP001056120">
    <property type="component" value="Linkage Group LG26"/>
</dbReference>
<proteinExistence type="predicted"/>
<gene>
    <name evidence="1" type="ORF">L1987_78804</name>
</gene>
<reference evidence="1 2" key="2">
    <citation type="journal article" date="2022" name="Mol. Ecol. Resour.">
        <title>The genomes of chicory, endive, great burdock and yacon provide insights into Asteraceae paleo-polyploidization history and plant inulin production.</title>
        <authorList>
            <person name="Fan W."/>
            <person name="Wang S."/>
            <person name="Wang H."/>
            <person name="Wang A."/>
            <person name="Jiang F."/>
            <person name="Liu H."/>
            <person name="Zhao H."/>
            <person name="Xu D."/>
            <person name="Zhang Y."/>
        </authorList>
    </citation>
    <scope>NUCLEOTIDE SEQUENCE [LARGE SCALE GENOMIC DNA]</scope>
    <source>
        <strain evidence="2">cv. Yunnan</strain>
        <tissue evidence="1">Leaves</tissue>
    </source>
</reference>
<keyword evidence="2" id="KW-1185">Reference proteome</keyword>
<comment type="caution">
    <text evidence="1">The sequence shown here is derived from an EMBL/GenBank/DDBJ whole genome shotgun (WGS) entry which is preliminary data.</text>
</comment>
<evidence type="ECO:0000313" key="2">
    <source>
        <dbReference type="Proteomes" id="UP001056120"/>
    </source>
</evidence>
<evidence type="ECO:0000313" key="1">
    <source>
        <dbReference type="EMBL" id="KAI3695802.1"/>
    </source>
</evidence>
<name>A0ACB8ZDX6_9ASTR</name>